<dbReference type="InParanoid" id="A0A177D1F2"/>
<dbReference type="InterPro" id="IPR001138">
    <property type="entry name" value="Zn2Cys6_DnaBD"/>
</dbReference>
<feature type="compositionally biased region" description="Polar residues" evidence="6">
    <location>
        <begin position="760"/>
        <end position="779"/>
    </location>
</feature>
<feature type="region of interest" description="Disordered" evidence="6">
    <location>
        <begin position="392"/>
        <end position="411"/>
    </location>
</feature>
<dbReference type="Pfam" id="PF04082">
    <property type="entry name" value="Fungal_trans"/>
    <property type="match status" value="1"/>
</dbReference>
<feature type="region of interest" description="Disordered" evidence="6">
    <location>
        <begin position="112"/>
        <end position="150"/>
    </location>
</feature>
<evidence type="ECO:0000256" key="4">
    <source>
        <dbReference type="ARBA" id="ARBA00023163"/>
    </source>
</evidence>
<feature type="region of interest" description="Disordered" evidence="6">
    <location>
        <begin position="1"/>
        <end position="61"/>
    </location>
</feature>
<feature type="compositionally biased region" description="Basic and acidic residues" evidence="6">
    <location>
        <begin position="740"/>
        <end position="755"/>
    </location>
</feature>
<reference evidence="8 9" key="1">
    <citation type="submission" date="2016-05" db="EMBL/GenBank/DDBJ databases">
        <title>Comparative analysis of secretome profiles of manganese(II)-oxidizing ascomycete fungi.</title>
        <authorList>
            <consortium name="DOE Joint Genome Institute"/>
            <person name="Zeiner C.A."/>
            <person name="Purvine S.O."/>
            <person name="Zink E.M."/>
            <person name="Wu S."/>
            <person name="Pasa-Tolic L."/>
            <person name="Chaput D.L."/>
            <person name="Haridas S."/>
            <person name="Grigoriev I.V."/>
            <person name="Santelli C.M."/>
            <person name="Hansel C.M."/>
        </authorList>
    </citation>
    <scope>NUCLEOTIDE SEQUENCE [LARGE SCALE GENOMIC DNA]</scope>
    <source>
        <strain evidence="8 9">AP3s5-JAC2a</strain>
    </source>
</reference>
<organism evidence="8 9">
    <name type="scientific">Paraphaeosphaeria sporulosa</name>
    <dbReference type="NCBI Taxonomy" id="1460663"/>
    <lineage>
        <taxon>Eukaryota</taxon>
        <taxon>Fungi</taxon>
        <taxon>Dikarya</taxon>
        <taxon>Ascomycota</taxon>
        <taxon>Pezizomycotina</taxon>
        <taxon>Dothideomycetes</taxon>
        <taxon>Pleosporomycetidae</taxon>
        <taxon>Pleosporales</taxon>
        <taxon>Massarineae</taxon>
        <taxon>Didymosphaeriaceae</taxon>
        <taxon>Paraphaeosphaeria</taxon>
    </lineage>
</organism>
<proteinExistence type="predicted"/>
<feature type="compositionally biased region" description="Pro residues" evidence="6">
    <location>
        <begin position="14"/>
        <end position="37"/>
    </location>
</feature>
<dbReference type="InterPro" id="IPR036864">
    <property type="entry name" value="Zn2-C6_fun-type_DNA-bd_sf"/>
</dbReference>
<feature type="compositionally biased region" description="Polar residues" evidence="6">
    <location>
        <begin position="725"/>
        <end position="739"/>
    </location>
</feature>
<evidence type="ECO:0000256" key="2">
    <source>
        <dbReference type="ARBA" id="ARBA00022723"/>
    </source>
</evidence>
<dbReference type="SUPFAM" id="SSF57701">
    <property type="entry name" value="Zn2/Cys6 DNA-binding domain"/>
    <property type="match status" value="1"/>
</dbReference>
<dbReference type="PANTHER" id="PTHR47338">
    <property type="entry name" value="ZN(II)2CYS6 TRANSCRIPTION FACTOR (EUROFUNG)-RELATED"/>
    <property type="match status" value="1"/>
</dbReference>
<gene>
    <name evidence="8" type="ORF">CC84DRAFT_178811</name>
</gene>
<feature type="region of interest" description="Disordered" evidence="6">
    <location>
        <begin position="725"/>
        <end position="800"/>
    </location>
</feature>
<dbReference type="InterPro" id="IPR050815">
    <property type="entry name" value="TF_fung"/>
</dbReference>
<evidence type="ECO:0000313" key="9">
    <source>
        <dbReference type="Proteomes" id="UP000077069"/>
    </source>
</evidence>
<dbReference type="GeneID" id="28768953"/>
<evidence type="ECO:0000256" key="1">
    <source>
        <dbReference type="ARBA" id="ARBA00004123"/>
    </source>
</evidence>
<feature type="compositionally biased region" description="Low complexity" evidence="6">
    <location>
        <begin position="1"/>
        <end position="13"/>
    </location>
</feature>
<protein>
    <recommendedName>
        <fullName evidence="7">Zn(2)-C6 fungal-type domain-containing protein</fullName>
    </recommendedName>
</protein>
<sequence>MTADAAAPPLRSAPSPPRQPAAPDLPLPCPTMHPPTSPSTVQASPSATPHPASFPHGGARHVRANDAPKARARLACYHCRKSKVRCGPSTGEIVRPCPQCVKGCKTCLWPDDNNPSPNPVVKRTDPAAHEASPDHRPSESRKRRKPPITSFEKLSMADGDLIDPNRIEDAMWDELYTIFRHHFATELPFLHEITFLRDVKLKDNQKPSHRFDALRYAFLALTVPFYEGVGRQLFQDSPRTARKCAEAAERHINFYALSSPSIEIPQALLMLSLRAHGEGQGSRSFMMLGMAVKTMQLLNCQFDHELVDKEIDDKKRSSTKQAARDESGQRFVMEEIRRRTFWSCFIVDRYISSGDYKPRNISLEDPLVLVQLPCSEDNFDIGTKTKTRKLRESDEDFKRREKKYPHDHPEDANVAWEDEDKQSPLVWFIKALDLFGDVMRYTCTVTRRAERKWPWDEKSEHCRLDQRVDDLTRKLPAVLKLTPTVRDVAMSPPYRRRATPYILLHSTLLMCKIALHREYLPYITHPKSTPQGPTDGPNCEALQKACEREDPDFFKDSARTFFQATKNGLDLFTSSKKAGTLVESPLTAFVSHSVTFNIMWLAFFPNFDQDGVLCQGHGRPDNLVVDNFKDAFAILHHLQGRLILARSFGKRLKNLFNDLLKCKSLCTIPESPTEMKVSHGLKAYLEMENDHKEFGDEVTETDNVAFEEAPDIGILVKEYQKVYQSGNSTDSHYSPNATKSEVKNEVETPVERVPEPRSTPAASPTFTSVNQGYGVSSHTSVPYQQYSPSYQPPYQSADRPSSIRAAPELQSHRATYSHPPAVTDSIAPSTVDLHPGGTASVNNSLELYPELRTNGDYTQGHVLVTDIGSWTANTFLDEYSAPQPIYWSTWGDAGQGS</sequence>
<evidence type="ECO:0000256" key="5">
    <source>
        <dbReference type="ARBA" id="ARBA00023242"/>
    </source>
</evidence>
<dbReference type="GO" id="GO:0000981">
    <property type="term" value="F:DNA-binding transcription factor activity, RNA polymerase II-specific"/>
    <property type="evidence" value="ECO:0007669"/>
    <property type="project" value="InterPro"/>
</dbReference>
<dbReference type="GO" id="GO:0006351">
    <property type="term" value="P:DNA-templated transcription"/>
    <property type="evidence" value="ECO:0007669"/>
    <property type="project" value="InterPro"/>
</dbReference>
<dbReference type="GO" id="GO:0008270">
    <property type="term" value="F:zinc ion binding"/>
    <property type="evidence" value="ECO:0007669"/>
    <property type="project" value="InterPro"/>
</dbReference>
<dbReference type="EMBL" id="KV441548">
    <property type="protein sequence ID" value="OAG13057.1"/>
    <property type="molecule type" value="Genomic_DNA"/>
</dbReference>
<keyword evidence="4" id="KW-0804">Transcription</keyword>
<dbReference type="InterPro" id="IPR007219">
    <property type="entry name" value="XnlR_reg_dom"/>
</dbReference>
<evidence type="ECO:0000256" key="6">
    <source>
        <dbReference type="SAM" id="MobiDB-lite"/>
    </source>
</evidence>
<accession>A0A177D1F2</accession>
<dbReference type="SMART" id="SM00906">
    <property type="entry name" value="Fungal_trans"/>
    <property type="match status" value="1"/>
</dbReference>
<dbReference type="PROSITE" id="PS00463">
    <property type="entry name" value="ZN2_CY6_FUNGAL_1"/>
    <property type="match status" value="1"/>
</dbReference>
<keyword evidence="2" id="KW-0479">Metal-binding</keyword>
<dbReference type="Proteomes" id="UP000077069">
    <property type="component" value="Unassembled WGS sequence"/>
</dbReference>
<dbReference type="CDD" id="cd00067">
    <property type="entry name" value="GAL4"/>
    <property type="match status" value="1"/>
</dbReference>
<dbReference type="OrthoDB" id="5370478at2759"/>
<feature type="compositionally biased region" description="Low complexity" evidence="6">
    <location>
        <begin position="780"/>
        <end position="796"/>
    </location>
</feature>
<feature type="compositionally biased region" description="Basic and acidic residues" evidence="6">
    <location>
        <begin position="122"/>
        <end position="140"/>
    </location>
</feature>
<dbReference type="RefSeq" id="XP_018043422.1">
    <property type="nucleotide sequence ID" value="XM_018185467.1"/>
</dbReference>
<dbReference type="CDD" id="cd12148">
    <property type="entry name" value="fungal_TF_MHR"/>
    <property type="match status" value="1"/>
</dbReference>
<dbReference type="PROSITE" id="PS50048">
    <property type="entry name" value="ZN2_CY6_FUNGAL_2"/>
    <property type="match status" value="1"/>
</dbReference>
<feature type="compositionally biased region" description="Polar residues" evidence="6">
    <location>
        <begin position="38"/>
        <end position="47"/>
    </location>
</feature>
<evidence type="ECO:0000256" key="3">
    <source>
        <dbReference type="ARBA" id="ARBA00023015"/>
    </source>
</evidence>
<keyword evidence="3" id="KW-0805">Transcription regulation</keyword>
<dbReference type="GO" id="GO:0003677">
    <property type="term" value="F:DNA binding"/>
    <property type="evidence" value="ECO:0007669"/>
    <property type="project" value="InterPro"/>
</dbReference>
<feature type="domain" description="Zn(2)-C6 fungal-type" evidence="7">
    <location>
        <begin position="75"/>
        <end position="109"/>
    </location>
</feature>
<dbReference type="STRING" id="1460663.A0A177D1F2"/>
<evidence type="ECO:0000313" key="8">
    <source>
        <dbReference type="EMBL" id="OAG13057.1"/>
    </source>
</evidence>
<comment type="subcellular location">
    <subcellularLocation>
        <location evidence="1">Nucleus</location>
    </subcellularLocation>
</comment>
<dbReference type="PANTHER" id="PTHR47338:SF5">
    <property type="entry name" value="ZN(II)2CYS6 TRANSCRIPTION FACTOR (EUROFUNG)"/>
    <property type="match status" value="1"/>
</dbReference>
<evidence type="ECO:0000259" key="7">
    <source>
        <dbReference type="PROSITE" id="PS50048"/>
    </source>
</evidence>
<keyword evidence="5" id="KW-0539">Nucleus</keyword>
<dbReference type="GO" id="GO:0005634">
    <property type="term" value="C:nucleus"/>
    <property type="evidence" value="ECO:0007669"/>
    <property type="project" value="UniProtKB-SubCell"/>
</dbReference>
<name>A0A177D1F2_9PLEO</name>
<keyword evidence="9" id="KW-1185">Reference proteome</keyword>
<dbReference type="AlphaFoldDB" id="A0A177D1F2"/>